<evidence type="ECO:0000313" key="2">
    <source>
        <dbReference type="Proteomes" id="UP000253318"/>
    </source>
</evidence>
<keyword evidence="2" id="KW-1185">Reference proteome</keyword>
<dbReference type="AlphaFoldDB" id="A0A368T4R7"/>
<dbReference type="Pfam" id="PF20117">
    <property type="entry name" value="DUF6507"/>
    <property type="match status" value="1"/>
</dbReference>
<sequence>MTAWDIRPAGVGEILTEVSGYVGGSDGAGGLAGDVDEVLSLTEYASSCAASGPISTALAEFVTSVGGTLGAMVAKAASAATGCGDATVAYLDGNLEMAAEAQANAGNIGGLDI</sequence>
<proteinExistence type="predicted"/>
<dbReference type="EMBL" id="QEIN01000093">
    <property type="protein sequence ID" value="RCV58491.1"/>
    <property type="molecule type" value="Genomic_DNA"/>
</dbReference>
<evidence type="ECO:0000313" key="1">
    <source>
        <dbReference type="EMBL" id="RCV58491.1"/>
    </source>
</evidence>
<protein>
    <recommendedName>
        <fullName evidence="3">ESX-1 secretion-associated protein</fullName>
    </recommendedName>
</protein>
<name>A0A368T4R7_9ACTN</name>
<comment type="caution">
    <text evidence="1">The sequence shown here is derived from an EMBL/GenBank/DDBJ whole genome shotgun (WGS) entry which is preliminary data.</text>
</comment>
<dbReference type="RefSeq" id="WP_114397714.1">
    <property type="nucleotide sequence ID" value="NZ_QEIM01000045.1"/>
</dbReference>
<evidence type="ECO:0008006" key="3">
    <source>
        <dbReference type="Google" id="ProtNLM"/>
    </source>
</evidence>
<accession>A0A368T4R7</accession>
<dbReference type="InterPro" id="IPR045436">
    <property type="entry name" value="DUF6507"/>
</dbReference>
<dbReference type="OrthoDB" id="3256504at2"/>
<organism evidence="1 2">
    <name type="scientific">Marinitenerispora sediminis</name>
    <dbReference type="NCBI Taxonomy" id="1931232"/>
    <lineage>
        <taxon>Bacteria</taxon>
        <taxon>Bacillati</taxon>
        <taxon>Actinomycetota</taxon>
        <taxon>Actinomycetes</taxon>
        <taxon>Streptosporangiales</taxon>
        <taxon>Nocardiopsidaceae</taxon>
        <taxon>Marinitenerispora</taxon>
    </lineage>
</organism>
<dbReference type="Proteomes" id="UP000253318">
    <property type="component" value="Unassembled WGS sequence"/>
</dbReference>
<gene>
    <name evidence="1" type="ORF">DEF24_13320</name>
</gene>
<reference evidence="1 2" key="1">
    <citation type="submission" date="2018-04" db="EMBL/GenBank/DDBJ databases">
        <title>Novel actinobacteria from marine sediment.</title>
        <authorList>
            <person name="Ng Z.Y."/>
            <person name="Tan G.Y.A."/>
        </authorList>
    </citation>
    <scope>NUCLEOTIDE SEQUENCE [LARGE SCALE GENOMIC DNA]</scope>
    <source>
        <strain evidence="1 2">TPS81</strain>
    </source>
</reference>